<comment type="function">
    <text evidence="10">Catalyzes the transfer of pyrophosphate from adenosine triphosphate (ATP) to 6-hydroxymethyl-7,8-dihydropterin, an enzymatic step in folate biosynthesis pathway.</text>
</comment>
<keyword evidence="15" id="KW-1185">Reference proteome</keyword>
<keyword evidence="9" id="KW-0289">Folate biosynthesis</keyword>
<comment type="caution">
    <text evidence="14">The sequence shown here is derived from an EMBL/GenBank/DDBJ whole genome shotgun (WGS) entry which is preliminary data.</text>
</comment>
<evidence type="ECO:0000256" key="1">
    <source>
        <dbReference type="ARBA" id="ARBA00005051"/>
    </source>
</evidence>
<evidence type="ECO:0000256" key="8">
    <source>
        <dbReference type="ARBA" id="ARBA00022840"/>
    </source>
</evidence>
<organism evidence="14 15">
    <name type="scientific">Sulfitobacter aestuariivivens</name>
    <dbReference type="NCBI Taxonomy" id="2766981"/>
    <lineage>
        <taxon>Bacteria</taxon>
        <taxon>Pseudomonadati</taxon>
        <taxon>Pseudomonadota</taxon>
        <taxon>Alphaproteobacteria</taxon>
        <taxon>Rhodobacterales</taxon>
        <taxon>Roseobacteraceae</taxon>
        <taxon>Sulfitobacter</taxon>
    </lineage>
</organism>
<protein>
    <recommendedName>
        <fullName evidence="4">2-amino-4-hydroxy-6-hydroxymethyldihydropteridine pyrophosphokinase</fullName>
        <ecNumber evidence="3">2.7.6.3</ecNumber>
    </recommendedName>
    <alternativeName>
        <fullName evidence="11">6-hydroxymethyl-7,8-dihydropterin pyrophosphokinase</fullName>
    </alternativeName>
    <alternativeName>
        <fullName evidence="12">7,8-dihydro-6-hydroxymethylpterin-pyrophosphokinase</fullName>
    </alternativeName>
</protein>
<dbReference type="Pfam" id="PF01288">
    <property type="entry name" value="HPPK"/>
    <property type="match status" value="1"/>
</dbReference>
<dbReference type="GO" id="GO:0046656">
    <property type="term" value="P:folic acid biosynthetic process"/>
    <property type="evidence" value="ECO:0007669"/>
    <property type="project" value="UniProtKB-KW"/>
</dbReference>
<dbReference type="InterPro" id="IPR035907">
    <property type="entry name" value="Hppk_sf"/>
</dbReference>
<dbReference type="RefSeq" id="WP_191075635.1">
    <property type="nucleotide sequence ID" value="NZ_JACTAG010000002.1"/>
</dbReference>
<dbReference type="EMBL" id="JACTAG010000002">
    <property type="protein sequence ID" value="MBD3664613.1"/>
    <property type="molecule type" value="Genomic_DNA"/>
</dbReference>
<keyword evidence="8" id="KW-0067">ATP-binding</keyword>
<keyword evidence="5 14" id="KW-0808">Transferase</keyword>
<dbReference type="InterPro" id="IPR000550">
    <property type="entry name" value="Hppk"/>
</dbReference>
<evidence type="ECO:0000256" key="9">
    <source>
        <dbReference type="ARBA" id="ARBA00022909"/>
    </source>
</evidence>
<dbReference type="GO" id="GO:0003848">
    <property type="term" value="F:2-amino-4-hydroxy-6-hydroxymethyldihydropteridine diphosphokinase activity"/>
    <property type="evidence" value="ECO:0007669"/>
    <property type="project" value="UniProtKB-EC"/>
</dbReference>
<accession>A0A927HFN1</accession>
<gene>
    <name evidence="14" type="primary">folK</name>
    <name evidence="14" type="ORF">H9Q16_11820</name>
</gene>
<comment type="pathway">
    <text evidence="1">Cofactor biosynthesis; tetrahydrofolate biosynthesis; 2-amino-4-hydroxy-6-hydroxymethyl-7,8-dihydropteridine diphosphate from 7,8-dihydroneopterin triphosphate: step 4/4.</text>
</comment>
<sequence length="202" mass="22083">MLQEPGHGENGNSTLKYGFNYLIALGANLTSSAGPPQDTLKTALERLVADGAVIRGASAFYHTPAFPPGSGPDYVNAVASISANWAPDEMLKRLHKVEAMMGRVRTKRWAGRTLDLDMIACGDAVLPDLETYRLWHGLPLEEQMRDSPEQLVLPHPRLQDRAFVLVPLADVAPEWVHPVLGTSVKEMLTALPAEDLKSVRPI</sequence>
<evidence type="ECO:0000256" key="11">
    <source>
        <dbReference type="ARBA" id="ARBA00029766"/>
    </source>
</evidence>
<proteinExistence type="inferred from homology"/>
<reference evidence="14" key="1">
    <citation type="submission" date="2020-08" db="EMBL/GenBank/DDBJ databases">
        <title>Sulfitobacter aestuariivivens sp. nov., isolated from a tidal flat.</title>
        <authorList>
            <person name="Park S."/>
            <person name="Yoon J.-H."/>
        </authorList>
    </citation>
    <scope>NUCLEOTIDE SEQUENCE</scope>
    <source>
        <strain evidence="14">TSTF-M16</strain>
    </source>
</reference>
<evidence type="ECO:0000259" key="13">
    <source>
        <dbReference type="Pfam" id="PF01288"/>
    </source>
</evidence>
<dbReference type="EC" id="2.7.6.3" evidence="3"/>
<dbReference type="Proteomes" id="UP000635142">
    <property type="component" value="Unassembled WGS sequence"/>
</dbReference>
<dbReference type="AlphaFoldDB" id="A0A927HFN1"/>
<comment type="similarity">
    <text evidence="2">Belongs to the HPPK family.</text>
</comment>
<evidence type="ECO:0000313" key="15">
    <source>
        <dbReference type="Proteomes" id="UP000635142"/>
    </source>
</evidence>
<dbReference type="Gene3D" id="3.30.70.560">
    <property type="entry name" value="7,8-Dihydro-6-hydroxymethylpterin-pyrophosphokinase HPPK"/>
    <property type="match status" value="1"/>
</dbReference>
<dbReference type="PANTHER" id="PTHR43071:SF1">
    <property type="entry name" value="2-AMINO-4-HYDROXY-6-HYDROXYMETHYLDIHYDROPTERIDINE PYROPHOSPHOKINASE"/>
    <property type="match status" value="1"/>
</dbReference>
<evidence type="ECO:0000256" key="4">
    <source>
        <dbReference type="ARBA" id="ARBA00016218"/>
    </source>
</evidence>
<keyword evidence="6" id="KW-0547">Nucleotide-binding</keyword>
<dbReference type="GO" id="GO:0005524">
    <property type="term" value="F:ATP binding"/>
    <property type="evidence" value="ECO:0007669"/>
    <property type="project" value="UniProtKB-KW"/>
</dbReference>
<feature type="domain" description="7,8-dihydro-6-hydroxymethylpterin-pyrophosphokinase" evidence="13">
    <location>
        <begin position="23"/>
        <end position="173"/>
    </location>
</feature>
<dbReference type="NCBIfam" id="TIGR01498">
    <property type="entry name" value="folK"/>
    <property type="match status" value="1"/>
</dbReference>
<evidence type="ECO:0000313" key="14">
    <source>
        <dbReference type="EMBL" id="MBD3664613.1"/>
    </source>
</evidence>
<evidence type="ECO:0000256" key="12">
    <source>
        <dbReference type="ARBA" id="ARBA00033413"/>
    </source>
</evidence>
<name>A0A927HFN1_9RHOB</name>
<evidence type="ECO:0000256" key="3">
    <source>
        <dbReference type="ARBA" id="ARBA00013253"/>
    </source>
</evidence>
<dbReference type="CDD" id="cd00483">
    <property type="entry name" value="HPPK"/>
    <property type="match status" value="1"/>
</dbReference>
<evidence type="ECO:0000256" key="10">
    <source>
        <dbReference type="ARBA" id="ARBA00029409"/>
    </source>
</evidence>
<evidence type="ECO:0000256" key="5">
    <source>
        <dbReference type="ARBA" id="ARBA00022679"/>
    </source>
</evidence>
<dbReference type="SUPFAM" id="SSF55083">
    <property type="entry name" value="6-hydroxymethyl-7,8-dihydropterin pyrophosphokinase, HPPK"/>
    <property type="match status" value="1"/>
</dbReference>
<evidence type="ECO:0000256" key="7">
    <source>
        <dbReference type="ARBA" id="ARBA00022777"/>
    </source>
</evidence>
<dbReference type="PANTHER" id="PTHR43071">
    <property type="entry name" value="2-AMINO-4-HYDROXY-6-HYDROXYMETHYLDIHYDROPTERIDINE PYROPHOSPHOKINASE"/>
    <property type="match status" value="1"/>
</dbReference>
<evidence type="ECO:0000256" key="6">
    <source>
        <dbReference type="ARBA" id="ARBA00022741"/>
    </source>
</evidence>
<evidence type="ECO:0000256" key="2">
    <source>
        <dbReference type="ARBA" id="ARBA00005810"/>
    </source>
</evidence>
<dbReference type="GO" id="GO:0016301">
    <property type="term" value="F:kinase activity"/>
    <property type="evidence" value="ECO:0007669"/>
    <property type="project" value="UniProtKB-KW"/>
</dbReference>
<keyword evidence="7" id="KW-0418">Kinase</keyword>